<dbReference type="EMBL" id="CAJNNW010026407">
    <property type="protein sequence ID" value="CAE8685051.1"/>
    <property type="molecule type" value="Genomic_DNA"/>
</dbReference>
<evidence type="ECO:0000256" key="4">
    <source>
        <dbReference type="ARBA" id="ARBA00023136"/>
    </source>
</evidence>
<dbReference type="GO" id="GO:0016020">
    <property type="term" value="C:membrane"/>
    <property type="evidence" value="ECO:0007669"/>
    <property type="project" value="UniProtKB-SubCell"/>
</dbReference>
<reference evidence="7" key="1">
    <citation type="submission" date="2021-02" db="EMBL/GenBank/DDBJ databases">
        <authorList>
            <person name="Dougan E. K."/>
            <person name="Rhodes N."/>
            <person name="Thang M."/>
            <person name="Chan C."/>
        </authorList>
    </citation>
    <scope>NUCLEOTIDE SEQUENCE</scope>
</reference>
<comment type="subcellular location">
    <subcellularLocation>
        <location evidence="1">Membrane</location>
        <topology evidence="1">Multi-pass membrane protein</topology>
    </subcellularLocation>
</comment>
<dbReference type="InterPro" id="IPR029095">
    <property type="entry name" value="NarX-like_N"/>
</dbReference>
<dbReference type="AlphaFoldDB" id="A0A813JUR4"/>
<sequence>MASSISLFDAGLTDLMNGNPGSGILASPSPLIQAQLQKVLDLWTPLKAVLENNVNSVRNSTGQVDLTILQAMAPGNVALLKNSAIAVGQLVDSAKAAGSVAPGLVVDIAGRQRMLIQRMCKEVLLIGLGFDVPSSLHHLKDSSHLFGWSHHGVIMGAPWAGVPELTSMCTIQAMSDVTHKWEEFHPFIEQILDAESDAESQATASHSAETIAKMSSPLFSSQVAAVKLYVNDTGLCTPLAGISRAQWVYLLNNVGKQRFLGQKVSQLFMQIANGVDVQNSKVSLSVDLASTTQVLRSLIEGSVVHHIPPPPTQAITDQLISAHGVWLDFRSVLQTAMDFGKTDHLTVTRVDHQSRMALNSVNLATNLYEEAALASEPTLPSHVINMAGRQRMLFQKISKEASLICYGEGVEHNWHDLNSSRGMFSSAHWVLLLGKLPDSDSPGINKTTDVCVIQQMKVVADLYGKLEQAALQTASGSLVALGELIKLNPVAFTAMNTAVGFYASGSASCGALNISFAEWTGVIREIGHWRMLSQKASKEFLLIAFGNYTGNYTGNITTADRNKLKATITEINLSLKRLKFGAGAHNIPAAPTQGIVDYVFALDGVSSSFIQALEADNISAVANKSETMLAETENVMTMYMEAAGQSDPTVPGHRMDIASRQLVLAQSIAKQALLLRLGFDGSSGAKLNLAMASFAASQKDLQYGGNGLEEVIPQRQDLLEQCHLVDKGWNAFRPQVQDIATASTNDTAAMSATLLALAEVLDAAVVLYGVLDPYVEIPELAVSWILIAMVVLLPVVLCGCVAVGVCNATGRSLTFAAMIGRCRCSKAKGLDETSV</sequence>
<evidence type="ECO:0000259" key="6">
    <source>
        <dbReference type="Pfam" id="PF13675"/>
    </source>
</evidence>
<keyword evidence="2 5" id="KW-0812">Transmembrane</keyword>
<feature type="domain" description="NarX-like N-terminal" evidence="6">
    <location>
        <begin position="105"/>
        <end position="204"/>
    </location>
</feature>
<evidence type="ECO:0000313" key="8">
    <source>
        <dbReference type="Proteomes" id="UP000626109"/>
    </source>
</evidence>
<evidence type="ECO:0000256" key="1">
    <source>
        <dbReference type="ARBA" id="ARBA00004141"/>
    </source>
</evidence>
<evidence type="ECO:0000313" key="7">
    <source>
        <dbReference type="EMBL" id="CAE8685051.1"/>
    </source>
</evidence>
<evidence type="ECO:0000256" key="3">
    <source>
        <dbReference type="ARBA" id="ARBA00022989"/>
    </source>
</evidence>
<protein>
    <recommendedName>
        <fullName evidence="6">NarX-like N-terminal domain-containing protein</fullName>
    </recommendedName>
</protein>
<comment type="caution">
    <text evidence="7">The sequence shown here is derived from an EMBL/GenBank/DDBJ whole genome shotgun (WGS) entry which is preliminary data.</text>
</comment>
<evidence type="ECO:0000256" key="2">
    <source>
        <dbReference type="ARBA" id="ARBA00022692"/>
    </source>
</evidence>
<feature type="transmembrane region" description="Helical" evidence="5">
    <location>
        <begin position="783"/>
        <end position="805"/>
    </location>
</feature>
<keyword evidence="4 5" id="KW-0472">Membrane</keyword>
<organism evidence="7 8">
    <name type="scientific">Polarella glacialis</name>
    <name type="common">Dinoflagellate</name>
    <dbReference type="NCBI Taxonomy" id="89957"/>
    <lineage>
        <taxon>Eukaryota</taxon>
        <taxon>Sar</taxon>
        <taxon>Alveolata</taxon>
        <taxon>Dinophyceae</taxon>
        <taxon>Suessiales</taxon>
        <taxon>Suessiaceae</taxon>
        <taxon>Polarella</taxon>
    </lineage>
</organism>
<keyword evidence="3 5" id="KW-1133">Transmembrane helix</keyword>
<gene>
    <name evidence="7" type="ORF">PGLA2088_LOCUS24272</name>
</gene>
<dbReference type="Pfam" id="PF13675">
    <property type="entry name" value="PilJ"/>
    <property type="match status" value="1"/>
</dbReference>
<evidence type="ECO:0000256" key="5">
    <source>
        <dbReference type="SAM" id="Phobius"/>
    </source>
</evidence>
<dbReference type="Proteomes" id="UP000626109">
    <property type="component" value="Unassembled WGS sequence"/>
</dbReference>
<name>A0A813JUR4_POLGL</name>
<proteinExistence type="predicted"/>
<accession>A0A813JUR4</accession>